<dbReference type="Proteomes" id="UP001437256">
    <property type="component" value="Unassembled WGS sequence"/>
</dbReference>
<name>A0ABR2Z6H6_9AGAR</name>
<proteinExistence type="predicted"/>
<organism evidence="1 2">
    <name type="scientific">Marasmius tenuissimus</name>
    <dbReference type="NCBI Taxonomy" id="585030"/>
    <lineage>
        <taxon>Eukaryota</taxon>
        <taxon>Fungi</taxon>
        <taxon>Dikarya</taxon>
        <taxon>Basidiomycota</taxon>
        <taxon>Agaricomycotina</taxon>
        <taxon>Agaricomycetes</taxon>
        <taxon>Agaricomycetidae</taxon>
        <taxon>Agaricales</taxon>
        <taxon>Marasmiineae</taxon>
        <taxon>Marasmiaceae</taxon>
        <taxon>Marasmius</taxon>
    </lineage>
</organism>
<sequence length="142" mass="16073">MKASKVDITKHHLSDPFMADKMAESHGEGRERGGIVLGRLGMAGECVWGKDDNLATNTRTNTSDANYVKQENASSYWRWEGKAALIDSFNISIYLPSPRLRPYSVAAVLSPPQRSNIKRCDRFRLRYLGHQTRGVVLLNYHH</sequence>
<accession>A0ABR2Z6H6</accession>
<reference evidence="1 2" key="1">
    <citation type="submission" date="2024-05" db="EMBL/GenBank/DDBJ databases">
        <title>A draft genome resource for the thread blight pathogen Marasmius tenuissimus strain MS-2.</title>
        <authorList>
            <person name="Yulfo-Soto G.E."/>
            <person name="Baruah I.K."/>
            <person name="Amoako-Attah I."/>
            <person name="Bukari Y."/>
            <person name="Meinhardt L.W."/>
            <person name="Bailey B.A."/>
            <person name="Cohen S.P."/>
        </authorList>
    </citation>
    <scope>NUCLEOTIDE SEQUENCE [LARGE SCALE GENOMIC DNA]</scope>
    <source>
        <strain evidence="1 2">MS-2</strain>
    </source>
</reference>
<evidence type="ECO:0000313" key="2">
    <source>
        <dbReference type="Proteomes" id="UP001437256"/>
    </source>
</evidence>
<protein>
    <submittedName>
        <fullName evidence="1">Uncharacterized protein</fullName>
    </submittedName>
</protein>
<keyword evidence="2" id="KW-1185">Reference proteome</keyword>
<comment type="caution">
    <text evidence="1">The sequence shown here is derived from an EMBL/GenBank/DDBJ whole genome shotgun (WGS) entry which is preliminary data.</text>
</comment>
<dbReference type="EMBL" id="JBBXMP010000873">
    <property type="protein sequence ID" value="KAL0056855.1"/>
    <property type="molecule type" value="Genomic_DNA"/>
</dbReference>
<evidence type="ECO:0000313" key="1">
    <source>
        <dbReference type="EMBL" id="KAL0056855.1"/>
    </source>
</evidence>
<gene>
    <name evidence="1" type="ORF">AAF712_016531</name>
</gene>